<gene>
    <name evidence="3" type="primary">ORF75378</name>
</gene>
<dbReference type="GO" id="GO:0008157">
    <property type="term" value="F:protein phosphatase 1 binding"/>
    <property type="evidence" value="ECO:0007669"/>
    <property type="project" value="TreeGrafter"/>
</dbReference>
<protein>
    <recommendedName>
        <fullName evidence="2">CBM21 domain-containing protein</fullName>
    </recommendedName>
</protein>
<evidence type="ECO:0000313" key="3">
    <source>
        <dbReference type="EMBL" id="CEK70723.1"/>
    </source>
</evidence>
<dbReference type="Pfam" id="PF03370">
    <property type="entry name" value="CBM_21"/>
    <property type="match status" value="1"/>
</dbReference>
<dbReference type="Gene3D" id="2.60.40.2440">
    <property type="entry name" value="Carbohydrate binding type-21 domain"/>
    <property type="match status" value="1"/>
</dbReference>
<dbReference type="GO" id="GO:2001069">
    <property type="term" value="F:glycogen binding"/>
    <property type="evidence" value="ECO:0007669"/>
    <property type="project" value="TreeGrafter"/>
</dbReference>
<dbReference type="AlphaFoldDB" id="A0A0B6ZQ68"/>
<accession>A0A0B6ZQ68</accession>
<dbReference type="InterPro" id="IPR005036">
    <property type="entry name" value="CBM21_dom"/>
</dbReference>
<feature type="non-terminal residue" evidence="3">
    <location>
        <position position="1"/>
    </location>
</feature>
<dbReference type="PANTHER" id="PTHR12307">
    <property type="entry name" value="PROTEIN PHOSPHATASE 1 REGULATORY SUBUNIT"/>
    <property type="match status" value="1"/>
</dbReference>
<dbReference type="InterPro" id="IPR050782">
    <property type="entry name" value="PP1_regulatory_subunit_3"/>
</dbReference>
<feature type="compositionally biased region" description="Basic and acidic residues" evidence="1">
    <location>
        <begin position="314"/>
        <end position="326"/>
    </location>
</feature>
<sequence>PKLERCIQHQQGQEWRANVEDETLGLLSAITAQELHGRCDGDLESVNSSGFIFPNQDTSPTSGLSPTTSTWTSIQSTSFSATSLLRPASLVASKISAFLHSPPNESMDSARDIGTSVDGDNQIPHLQSEVCSRLESSPLNCPDSSGEEMDRDDVKFYVSSHSGESDNDERDVSVDNVFNNVCGDKKFDVEADSNFDVNLDNILYDPVNVNVLHLNNGSNSEHDVTEVDESSNPSCERNDKIVQKLCDIEGKIYLNKTDEDRDDNEEKETVSGDTEDHETVSDVNDIDPTTMSWKYPTLKLLDVDGKMHIPNVAKDGEREGSGRIGEDTITGTSYGSPDSDGFSEEGVFVNIDDLDSSANEKSTTVSDASDDTCISVDSMFLSPDEGELVDEDVEQPIRKMTLEEAINRAASDLTKMSLEMYGSSLASEISKTSSTSTLLDPDEDLKCSDLGMKITERSSPVRGSPVLKVKIDHANKETSNYLTDSSTIFGESPIYSENEFNFNRVELRKSSSLKSNKTPPDTPHRKKAVRFADAMGLDLESVRHVLNMESPPKIPASALADLRNGLHEEHKEVGSRYLCPCFSQPGATDTFFQKVRLQKVSLENAIVNDLTITGFVRVSNIAYNKSVRIRYTHTAWSTFYDIAASYVQNSCDGPTDRFSFSIVAPPYFGPSSRLEFAVCYIAEGVEFWDNNDGKNYVFECFAKSIPSDSETAWLHFL</sequence>
<reference evidence="3" key="1">
    <citation type="submission" date="2014-12" db="EMBL/GenBank/DDBJ databases">
        <title>Insight into the proteome of Arion vulgaris.</title>
        <authorList>
            <person name="Aradska J."/>
            <person name="Bulat T."/>
            <person name="Smidak R."/>
            <person name="Sarate P."/>
            <person name="Gangsoo J."/>
            <person name="Sialana F."/>
            <person name="Bilban M."/>
            <person name="Lubec G."/>
        </authorList>
    </citation>
    <scope>NUCLEOTIDE SEQUENCE</scope>
    <source>
        <tissue evidence="3">Skin</tissue>
    </source>
</reference>
<dbReference type="InterPro" id="IPR038175">
    <property type="entry name" value="CBM21_dom_sf"/>
</dbReference>
<evidence type="ECO:0000256" key="1">
    <source>
        <dbReference type="SAM" id="MobiDB-lite"/>
    </source>
</evidence>
<feature type="region of interest" description="Disordered" evidence="1">
    <location>
        <begin position="257"/>
        <end position="288"/>
    </location>
</feature>
<feature type="region of interest" description="Disordered" evidence="1">
    <location>
        <begin position="311"/>
        <end position="341"/>
    </location>
</feature>
<name>A0A0B6ZQ68_9EUPU</name>
<dbReference type="PROSITE" id="PS51159">
    <property type="entry name" value="CBM21"/>
    <property type="match status" value="1"/>
</dbReference>
<evidence type="ECO:0000259" key="2">
    <source>
        <dbReference type="PROSITE" id="PS51159"/>
    </source>
</evidence>
<dbReference type="GO" id="GO:0000164">
    <property type="term" value="C:protein phosphatase type 1 complex"/>
    <property type="evidence" value="ECO:0007669"/>
    <property type="project" value="TreeGrafter"/>
</dbReference>
<organism evidence="3">
    <name type="scientific">Arion vulgaris</name>
    <dbReference type="NCBI Taxonomy" id="1028688"/>
    <lineage>
        <taxon>Eukaryota</taxon>
        <taxon>Metazoa</taxon>
        <taxon>Spiralia</taxon>
        <taxon>Lophotrochozoa</taxon>
        <taxon>Mollusca</taxon>
        <taxon>Gastropoda</taxon>
        <taxon>Heterobranchia</taxon>
        <taxon>Euthyneura</taxon>
        <taxon>Panpulmonata</taxon>
        <taxon>Eupulmonata</taxon>
        <taxon>Stylommatophora</taxon>
        <taxon>Helicina</taxon>
        <taxon>Arionoidea</taxon>
        <taxon>Arionidae</taxon>
        <taxon>Arion</taxon>
    </lineage>
</organism>
<dbReference type="GO" id="GO:0005979">
    <property type="term" value="P:regulation of glycogen biosynthetic process"/>
    <property type="evidence" value="ECO:0007669"/>
    <property type="project" value="TreeGrafter"/>
</dbReference>
<proteinExistence type="predicted"/>
<feature type="domain" description="CBM21" evidence="2">
    <location>
        <begin position="592"/>
        <end position="699"/>
    </location>
</feature>
<dbReference type="EMBL" id="HACG01023858">
    <property type="protein sequence ID" value="CEK70723.1"/>
    <property type="molecule type" value="Transcribed_RNA"/>
</dbReference>
<dbReference type="PANTHER" id="PTHR12307:SF53">
    <property type="entry name" value="PROTEIN PHOSPHATASE 1 REGULATORY SUBUNIT"/>
    <property type="match status" value="1"/>
</dbReference>